<dbReference type="EMBL" id="JASUXU010000037">
    <property type="protein sequence ID" value="KAK0318379.1"/>
    <property type="molecule type" value="Genomic_DNA"/>
</dbReference>
<dbReference type="EMBL" id="JAUJLE010000010">
    <property type="protein sequence ID" value="KAK1010913.1"/>
    <property type="molecule type" value="Genomic_DNA"/>
</dbReference>
<evidence type="ECO:0000313" key="10">
    <source>
        <dbReference type="Proteomes" id="UP000310066"/>
    </source>
</evidence>
<proteinExistence type="inferred from homology"/>
<keyword evidence="2" id="KW-0496">Mitochondrion</keyword>
<evidence type="ECO:0000313" key="11">
    <source>
        <dbReference type="Proteomes" id="UP001175353"/>
    </source>
</evidence>
<dbReference type="InterPro" id="IPR036610">
    <property type="entry name" value="PEBP-like_sf"/>
</dbReference>
<reference evidence="9 10" key="1">
    <citation type="submission" date="2017-03" db="EMBL/GenBank/DDBJ databases">
        <title>Genomes of endolithic fungi from Antarctica.</title>
        <authorList>
            <person name="Coleine C."/>
            <person name="Masonjones S."/>
            <person name="Stajich J.E."/>
        </authorList>
    </citation>
    <scope>NUCLEOTIDE SEQUENCE [LARGE SCALE GENOMIC DNA]</scope>
    <source>
        <strain evidence="9 10">CCFEE 5311</strain>
    </source>
</reference>
<comment type="caution">
    <text evidence="9">The sequence shown here is derived from an EMBL/GenBank/DDBJ whole genome shotgun (WGS) entry which is preliminary data.</text>
</comment>
<dbReference type="Gene3D" id="3.90.280.10">
    <property type="entry name" value="PEBP-like"/>
    <property type="match status" value="1"/>
</dbReference>
<dbReference type="CDD" id="cd00866">
    <property type="entry name" value="PEBP_euk"/>
    <property type="match status" value="1"/>
</dbReference>
<dbReference type="PANTHER" id="PTHR11362:SF82">
    <property type="entry name" value="PHOSPHATIDYLETHANOLAMINE-BINDING PROTEIN 4"/>
    <property type="match status" value="1"/>
</dbReference>
<evidence type="ECO:0000256" key="5">
    <source>
        <dbReference type="ARBA" id="ARBA00039444"/>
    </source>
</evidence>
<dbReference type="Proteomes" id="UP001168146">
    <property type="component" value="Unassembled WGS sequence"/>
</dbReference>
<evidence type="ECO:0000256" key="4">
    <source>
        <dbReference type="ARBA" id="ARBA00038016"/>
    </source>
</evidence>
<sequence length="455" mass="51151">MALQRASRPVAQCIRQSSSTLHARTLATTTTTDPSSADAAPPPPSEPSSRTRNPFTASTPAAEKQLAQQKQRPVGSRRRRAALSSTTQIPFTQLPYQAFQEARAFLQEDRREKLEAIGLQRVKIARLQDRVVVGEQDGEVERRKQREKDNRVRSMGRRLEEMKVQADINDPMVKKRFEDGLGDMTKPIYRHLANTQWHSYKRQILLQRLTQMNVVPDVLPALDPIVSTGLAFPTTSSTTAIRSRLKRIQHGDFVPSALSSQPPTLWIQPYNKGTRLCTVAVINPDVPNVEKDGFDHRCHFLAVNIPISPTNTKVRLGELGSTSESKGDVLLPWLPAYAQKGAPYQRMSIIILEQPSPNHTPIVTTLLGAVAESQELDAKSASQDSRYNVRDGFNLRSFVDRYGLKPVGADLFRTKWDEGTAGVMQQAGIVGWDVEFRRKRVEPLPYQRKASERYR</sequence>
<evidence type="ECO:0000313" key="7">
    <source>
        <dbReference type="EMBL" id="KAK0318379.1"/>
    </source>
</evidence>
<dbReference type="FunFam" id="3.90.280.10:FF:000004">
    <property type="entry name" value="Mitochondrial large ribosomal subunit YmL35"/>
    <property type="match status" value="1"/>
</dbReference>
<dbReference type="GO" id="GO:0005739">
    <property type="term" value="C:mitochondrion"/>
    <property type="evidence" value="ECO:0007669"/>
    <property type="project" value="UniProtKB-SubCell"/>
</dbReference>
<reference evidence="7" key="2">
    <citation type="submission" date="2021-12" db="EMBL/GenBank/DDBJ databases">
        <title>Black yeast isolated from Biological Soil Crust.</title>
        <authorList>
            <person name="Kurbessoian T."/>
        </authorList>
    </citation>
    <scope>NUCLEOTIDE SEQUENCE</scope>
    <source>
        <strain evidence="7">CCFEE 5208</strain>
    </source>
</reference>
<evidence type="ECO:0000256" key="1">
    <source>
        <dbReference type="ARBA" id="ARBA00004173"/>
    </source>
</evidence>
<comment type="similarity">
    <text evidence="4">Belongs to the phosphatidylethanolamine-binding protein family. Mitochondrion-specific ribosomal protein mL38 subfamily.</text>
</comment>
<evidence type="ECO:0000256" key="2">
    <source>
        <dbReference type="ARBA" id="ARBA00023128"/>
    </source>
</evidence>
<dbReference type="GO" id="GO:0005840">
    <property type="term" value="C:ribosome"/>
    <property type="evidence" value="ECO:0007669"/>
    <property type="project" value="UniProtKB-KW"/>
</dbReference>
<dbReference type="OrthoDB" id="2153661at2759"/>
<dbReference type="Proteomes" id="UP001175353">
    <property type="component" value="Unassembled WGS sequence"/>
</dbReference>
<dbReference type="Pfam" id="PF01161">
    <property type="entry name" value="PBP"/>
    <property type="match status" value="1"/>
</dbReference>
<feature type="region of interest" description="Disordered" evidence="6">
    <location>
        <begin position="1"/>
        <end position="88"/>
    </location>
</feature>
<name>A0A4U0UMP6_9PEZI</name>
<dbReference type="STRING" id="329885.A0A4U0UMP6"/>
<evidence type="ECO:0000313" key="8">
    <source>
        <dbReference type="EMBL" id="KAK1010913.1"/>
    </source>
</evidence>
<evidence type="ECO:0000313" key="9">
    <source>
        <dbReference type="EMBL" id="TKA36927.1"/>
    </source>
</evidence>
<dbReference type="EMBL" id="NAJP01000056">
    <property type="protein sequence ID" value="TKA36927.1"/>
    <property type="molecule type" value="Genomic_DNA"/>
</dbReference>
<gene>
    <name evidence="7" type="primary">MRPL35_1</name>
    <name evidence="9" type="ORF">B0A54_12769</name>
    <name evidence="7" type="ORF">LTR82_010767</name>
    <name evidence="8" type="ORF">LTR91_002197</name>
</gene>
<keyword evidence="7" id="KW-0689">Ribosomal protein</keyword>
<feature type="compositionally biased region" description="Low complexity" evidence="6">
    <location>
        <begin position="17"/>
        <end position="39"/>
    </location>
</feature>
<keyword evidence="11" id="KW-1185">Reference proteome</keyword>
<accession>A0A4U0UMP6</accession>
<protein>
    <recommendedName>
        <fullName evidence="5">Large ribosomal subunit protein mL38</fullName>
    </recommendedName>
</protein>
<evidence type="ECO:0000256" key="6">
    <source>
        <dbReference type="SAM" id="MobiDB-lite"/>
    </source>
</evidence>
<comment type="function">
    <text evidence="3">Component of the mitochondrial ribosome (mitoribosome), a dedicated translation machinery responsible for the synthesis of mitochondrial genome-encoded proteins, including at least some of the essential transmembrane subunits of the mitochondrial respiratory chain. The mitoribosomes are attached to the mitochondrial inner membrane and translation products are cotranslationally integrated into the membrane.</text>
</comment>
<dbReference type="PANTHER" id="PTHR11362">
    <property type="entry name" value="PHOSPHATIDYLETHANOLAMINE-BINDING PROTEIN"/>
    <property type="match status" value="1"/>
</dbReference>
<comment type="subcellular location">
    <subcellularLocation>
        <location evidence="1">Mitochondrion</location>
    </subcellularLocation>
</comment>
<dbReference type="InterPro" id="IPR008914">
    <property type="entry name" value="PEBP"/>
</dbReference>
<dbReference type="Proteomes" id="UP000310066">
    <property type="component" value="Unassembled WGS sequence"/>
</dbReference>
<evidence type="ECO:0000256" key="3">
    <source>
        <dbReference type="ARBA" id="ARBA00037226"/>
    </source>
</evidence>
<dbReference type="SUPFAM" id="SSF49777">
    <property type="entry name" value="PEBP-like"/>
    <property type="match status" value="1"/>
</dbReference>
<organism evidence="9 10">
    <name type="scientific">Friedmanniomyces endolithicus</name>
    <dbReference type="NCBI Taxonomy" id="329885"/>
    <lineage>
        <taxon>Eukaryota</taxon>
        <taxon>Fungi</taxon>
        <taxon>Dikarya</taxon>
        <taxon>Ascomycota</taxon>
        <taxon>Pezizomycotina</taxon>
        <taxon>Dothideomycetes</taxon>
        <taxon>Dothideomycetidae</taxon>
        <taxon>Mycosphaerellales</taxon>
        <taxon>Teratosphaeriaceae</taxon>
        <taxon>Friedmanniomyces</taxon>
    </lineage>
</organism>
<dbReference type="Gene3D" id="1.20.58.1180">
    <property type="match status" value="1"/>
</dbReference>
<dbReference type="AlphaFoldDB" id="A0A4U0UMP6"/>
<reference evidence="8" key="3">
    <citation type="submission" date="2023-06" db="EMBL/GenBank/DDBJ databases">
        <title>Black Yeasts Isolated from many extreme environments.</title>
        <authorList>
            <person name="Coleine C."/>
            <person name="Stajich J.E."/>
            <person name="Selbmann L."/>
        </authorList>
    </citation>
    <scope>NUCLEOTIDE SEQUENCE</scope>
    <source>
        <strain evidence="8">CCFEE 5200</strain>
    </source>
</reference>
<dbReference type="InterPro" id="IPR035810">
    <property type="entry name" value="PEBP_euk"/>
</dbReference>
<keyword evidence="7" id="KW-0687">Ribonucleoprotein</keyword>